<sequence>MPEKGHDFIDQYQNFVREGWDAWSRQMEQGPGAELPGSEAMGRLFGGLDGYGEWLKSMAAGGDMGAMPMGIGGIPPFGAPLTGESPEVMTRRFEEWLSTAREALGMPGLGIGREQHEEQQALLRAALDYAQHFSRYQALLGRVHDRAAEALKAQGAVGTPTDPESLRALYDRWVNLAEQAYGEAALSDEFREVYASVVNAQMRLRVLQQHQVERLAVQLGMPTRKEVDSLGERLQAVRRELRHMTGLAAEVESLRAEVNALRGATAVPAKKTASATKAATKKTVSPTKRATTKKTSR</sequence>
<dbReference type="RefSeq" id="WP_132141509.1">
    <property type="nucleotide sequence ID" value="NZ_SMCS01000001.1"/>
</dbReference>
<gene>
    <name evidence="5" type="ORF">EC912_101457</name>
</gene>
<keyword evidence="6" id="KW-1185">Reference proteome</keyword>
<proteinExistence type="predicted"/>
<evidence type="ECO:0000313" key="6">
    <source>
        <dbReference type="Proteomes" id="UP000295645"/>
    </source>
</evidence>
<evidence type="ECO:0000313" key="5">
    <source>
        <dbReference type="EMBL" id="TCV97445.1"/>
    </source>
</evidence>
<dbReference type="AlphaFoldDB" id="A0A4R3YWA8"/>
<name>A0A4R3YWA8_9GAMM</name>
<accession>A0A4R3YWA8</accession>
<keyword evidence="3" id="KW-0583">PHB biosynthesis</keyword>
<dbReference type="Pfam" id="PF09712">
    <property type="entry name" value="PHA_synth_III_E"/>
    <property type="match status" value="1"/>
</dbReference>
<organism evidence="5 6">
    <name type="scientific">Luteibacter rhizovicinus</name>
    <dbReference type="NCBI Taxonomy" id="242606"/>
    <lineage>
        <taxon>Bacteria</taxon>
        <taxon>Pseudomonadati</taxon>
        <taxon>Pseudomonadota</taxon>
        <taxon>Gammaproteobacteria</taxon>
        <taxon>Lysobacterales</taxon>
        <taxon>Rhodanobacteraceae</taxon>
        <taxon>Luteibacter</taxon>
    </lineage>
</organism>
<reference evidence="5 6" key="1">
    <citation type="submission" date="2019-03" db="EMBL/GenBank/DDBJ databases">
        <title>Above-ground endophytic microbial communities from plants in different locations in the United States.</title>
        <authorList>
            <person name="Frank C."/>
        </authorList>
    </citation>
    <scope>NUCLEOTIDE SEQUENCE [LARGE SCALE GENOMIC DNA]</scope>
    <source>
        <strain evidence="5 6">LP_13_YM</strain>
    </source>
</reference>
<evidence type="ECO:0000256" key="4">
    <source>
        <dbReference type="SAM" id="MobiDB-lite"/>
    </source>
</evidence>
<dbReference type="UniPathway" id="UPA00917"/>
<comment type="pathway">
    <text evidence="1">Biopolymer metabolism; poly-(R)-3-hydroxybutanoate biosynthesis.</text>
</comment>
<feature type="region of interest" description="Disordered" evidence="4">
    <location>
        <begin position="266"/>
        <end position="297"/>
    </location>
</feature>
<dbReference type="EMBL" id="SMCS01000001">
    <property type="protein sequence ID" value="TCV97445.1"/>
    <property type="molecule type" value="Genomic_DNA"/>
</dbReference>
<evidence type="ECO:0000256" key="2">
    <source>
        <dbReference type="ARBA" id="ARBA00019066"/>
    </source>
</evidence>
<protein>
    <recommendedName>
        <fullName evidence="2">Poly(3-hydroxyalkanoate) polymerase subunit PhaE</fullName>
    </recommendedName>
</protein>
<dbReference type="GO" id="GO:0042619">
    <property type="term" value="P:poly-hydroxybutyrate biosynthetic process"/>
    <property type="evidence" value="ECO:0007669"/>
    <property type="project" value="UniProtKB-KW"/>
</dbReference>
<dbReference type="InterPro" id="IPR010123">
    <property type="entry name" value="PHA_synth_III_E"/>
</dbReference>
<comment type="caution">
    <text evidence="5">The sequence shown here is derived from an EMBL/GenBank/DDBJ whole genome shotgun (WGS) entry which is preliminary data.</text>
</comment>
<evidence type="ECO:0000256" key="3">
    <source>
        <dbReference type="ARBA" id="ARBA00022752"/>
    </source>
</evidence>
<evidence type="ECO:0000256" key="1">
    <source>
        <dbReference type="ARBA" id="ARBA00004683"/>
    </source>
</evidence>
<feature type="compositionally biased region" description="Low complexity" evidence="4">
    <location>
        <begin position="266"/>
        <end position="288"/>
    </location>
</feature>
<dbReference type="Proteomes" id="UP000295645">
    <property type="component" value="Unassembled WGS sequence"/>
</dbReference>
<dbReference type="OrthoDB" id="6115526at2"/>